<reference evidence="2 3" key="1">
    <citation type="journal article" date="2006" name="Nature">
        <title>Global trends of whole-genome duplications revealed by the ciliate Paramecium tetraurelia.</title>
        <authorList>
            <consortium name="Genoscope"/>
            <person name="Aury J.-M."/>
            <person name="Jaillon O."/>
            <person name="Duret L."/>
            <person name="Noel B."/>
            <person name="Jubin C."/>
            <person name="Porcel B.M."/>
            <person name="Segurens B."/>
            <person name="Daubin V."/>
            <person name="Anthouard V."/>
            <person name="Aiach N."/>
            <person name="Arnaiz O."/>
            <person name="Billaut A."/>
            <person name="Beisson J."/>
            <person name="Blanc I."/>
            <person name="Bouhouche K."/>
            <person name="Camara F."/>
            <person name="Duharcourt S."/>
            <person name="Guigo R."/>
            <person name="Gogendeau D."/>
            <person name="Katinka M."/>
            <person name="Keller A.-M."/>
            <person name="Kissmehl R."/>
            <person name="Klotz C."/>
            <person name="Koll F."/>
            <person name="Le Moue A."/>
            <person name="Lepere C."/>
            <person name="Malinsky S."/>
            <person name="Nowacki M."/>
            <person name="Nowak J.K."/>
            <person name="Plattner H."/>
            <person name="Poulain J."/>
            <person name="Ruiz F."/>
            <person name="Serrano V."/>
            <person name="Zagulski M."/>
            <person name="Dessen P."/>
            <person name="Betermier M."/>
            <person name="Weissenbach J."/>
            <person name="Scarpelli C."/>
            <person name="Schachter V."/>
            <person name="Sperling L."/>
            <person name="Meyer E."/>
            <person name="Cohen J."/>
            <person name="Wincker P."/>
        </authorList>
    </citation>
    <scope>NUCLEOTIDE SEQUENCE [LARGE SCALE GENOMIC DNA]</scope>
    <source>
        <strain evidence="2 3">Stock d4-2</strain>
    </source>
</reference>
<evidence type="ECO:0000313" key="2">
    <source>
        <dbReference type="EMBL" id="CAK67816.1"/>
    </source>
</evidence>
<protein>
    <submittedName>
        <fullName evidence="2">Uncharacterized protein</fullName>
    </submittedName>
</protein>
<dbReference type="HOGENOM" id="CLU_2676378_0_0_1"/>
<evidence type="ECO:0000256" key="1">
    <source>
        <dbReference type="SAM" id="MobiDB-lite"/>
    </source>
</evidence>
<dbReference type="OrthoDB" id="25840at2759"/>
<dbReference type="KEGG" id="ptm:GSPATT00036596001"/>
<accession>A0CAJ9</accession>
<name>A0CAJ9_PARTE</name>
<organism evidence="2 3">
    <name type="scientific">Paramecium tetraurelia</name>
    <dbReference type="NCBI Taxonomy" id="5888"/>
    <lineage>
        <taxon>Eukaryota</taxon>
        <taxon>Sar</taxon>
        <taxon>Alveolata</taxon>
        <taxon>Ciliophora</taxon>
        <taxon>Intramacronucleata</taxon>
        <taxon>Oligohymenophorea</taxon>
        <taxon>Peniculida</taxon>
        <taxon>Parameciidae</taxon>
        <taxon>Paramecium</taxon>
    </lineage>
</organism>
<dbReference type="AlphaFoldDB" id="A0CAJ9"/>
<dbReference type="InParanoid" id="A0CAJ9"/>
<evidence type="ECO:0000313" key="3">
    <source>
        <dbReference type="Proteomes" id="UP000000600"/>
    </source>
</evidence>
<proteinExistence type="predicted"/>
<sequence length="75" mass="8521">MARLDEIDQQAPGSKQVDRGLSLVPEEEQEENQSALLKMQKDNANIQKQDLDKSINNISQNKNQDKINNSQLSKK</sequence>
<dbReference type="Proteomes" id="UP000000600">
    <property type="component" value="Unassembled WGS sequence"/>
</dbReference>
<dbReference type="GeneID" id="5020998"/>
<feature type="region of interest" description="Disordered" evidence="1">
    <location>
        <begin position="1"/>
        <end position="34"/>
    </location>
</feature>
<dbReference type="RefSeq" id="XP_001435213.1">
    <property type="nucleotide sequence ID" value="XM_001435176.1"/>
</dbReference>
<gene>
    <name evidence="2" type="ORF">GSPATT00036596001</name>
</gene>
<feature type="region of interest" description="Disordered" evidence="1">
    <location>
        <begin position="50"/>
        <end position="75"/>
    </location>
</feature>
<dbReference type="EMBL" id="CT868054">
    <property type="protein sequence ID" value="CAK67816.1"/>
    <property type="molecule type" value="Genomic_DNA"/>
</dbReference>
<keyword evidence="3" id="KW-1185">Reference proteome</keyword>